<accession>A0A1Q2CR07</accession>
<dbReference type="OrthoDB" id="5081350at2"/>
<protein>
    <submittedName>
        <fullName evidence="1">Uncharacterized protein</fullName>
    </submittedName>
</protein>
<reference evidence="2" key="1">
    <citation type="submission" date="2017-02" db="EMBL/GenBank/DDBJ databases">
        <title>Tessaracoccus aquaemaris sp. nov., isolated from the intestine of a Korean rockfish, Sebastes schlegelii, in a marine aquaculture pond.</title>
        <authorList>
            <person name="Tak E.J."/>
            <person name="Bae J.-W."/>
        </authorList>
    </citation>
    <scope>NUCLEOTIDE SEQUENCE [LARGE SCALE GENOMIC DNA]</scope>
    <source>
        <strain evidence="2">NSG39</strain>
    </source>
</reference>
<gene>
    <name evidence="1" type="ORF">BW730_14635</name>
</gene>
<dbReference type="RefSeq" id="WP_077686895.1">
    <property type="nucleotide sequence ID" value="NZ_CP019606.1"/>
</dbReference>
<keyword evidence="2" id="KW-1185">Reference proteome</keyword>
<dbReference type="EMBL" id="CP019606">
    <property type="protein sequence ID" value="AQP48553.1"/>
    <property type="molecule type" value="Genomic_DNA"/>
</dbReference>
<sequence>MNITHQSTTPRSSPDTVIVVPSLDRLPWRDRWALRLSLWVIERTVHPSQPHLDAQLWRASQREVARRETASLHWLPPR</sequence>
<proteinExistence type="predicted"/>
<organism evidence="1 2">
    <name type="scientific">Tessaracoccus aquimaris</name>
    <dbReference type="NCBI Taxonomy" id="1332264"/>
    <lineage>
        <taxon>Bacteria</taxon>
        <taxon>Bacillati</taxon>
        <taxon>Actinomycetota</taxon>
        <taxon>Actinomycetes</taxon>
        <taxon>Propionibacteriales</taxon>
        <taxon>Propionibacteriaceae</taxon>
        <taxon>Tessaracoccus</taxon>
    </lineage>
</organism>
<name>A0A1Q2CR07_9ACTN</name>
<evidence type="ECO:0000313" key="2">
    <source>
        <dbReference type="Proteomes" id="UP000188145"/>
    </source>
</evidence>
<dbReference type="KEGG" id="tes:BW730_14635"/>
<dbReference type="Proteomes" id="UP000188145">
    <property type="component" value="Chromosome"/>
</dbReference>
<dbReference type="AlphaFoldDB" id="A0A1Q2CR07"/>
<evidence type="ECO:0000313" key="1">
    <source>
        <dbReference type="EMBL" id="AQP48553.1"/>
    </source>
</evidence>